<evidence type="ECO:0008006" key="3">
    <source>
        <dbReference type="Google" id="ProtNLM"/>
    </source>
</evidence>
<gene>
    <name evidence="1" type="ORF">RCOM_0981040</name>
</gene>
<organism evidence="1 2">
    <name type="scientific">Ricinus communis</name>
    <name type="common">Castor bean</name>
    <dbReference type="NCBI Taxonomy" id="3988"/>
    <lineage>
        <taxon>Eukaryota</taxon>
        <taxon>Viridiplantae</taxon>
        <taxon>Streptophyta</taxon>
        <taxon>Embryophyta</taxon>
        <taxon>Tracheophyta</taxon>
        <taxon>Spermatophyta</taxon>
        <taxon>Magnoliopsida</taxon>
        <taxon>eudicotyledons</taxon>
        <taxon>Gunneridae</taxon>
        <taxon>Pentapetalae</taxon>
        <taxon>rosids</taxon>
        <taxon>fabids</taxon>
        <taxon>Malpighiales</taxon>
        <taxon>Euphorbiaceae</taxon>
        <taxon>Acalyphoideae</taxon>
        <taxon>Acalypheae</taxon>
        <taxon>Ricinus</taxon>
    </lineage>
</organism>
<dbReference type="Proteomes" id="UP000008311">
    <property type="component" value="Unassembled WGS sequence"/>
</dbReference>
<keyword evidence="2" id="KW-1185">Reference proteome</keyword>
<dbReference type="AlphaFoldDB" id="B9SVX4"/>
<proteinExistence type="predicted"/>
<protein>
    <recommendedName>
        <fullName evidence="3">DUF4283 domain-containing protein</fullName>
    </recommendedName>
</protein>
<dbReference type="InParanoid" id="B9SVX4"/>
<evidence type="ECO:0000313" key="2">
    <source>
        <dbReference type="Proteomes" id="UP000008311"/>
    </source>
</evidence>
<evidence type="ECO:0000313" key="1">
    <source>
        <dbReference type="EMBL" id="EEF32235.1"/>
    </source>
</evidence>
<sequence length="98" mass="11273">MGSKLLFESSLTIEWLRATVVLVVWRISQVVDVEMSGLWVQLNNIPMAFMTKEVSMTLGAEIEEVVERWGIILEDFSTLELLLILTILLREDSAGYWR</sequence>
<name>B9SVX4_RICCO</name>
<dbReference type="EMBL" id="EQ974179">
    <property type="protein sequence ID" value="EEF32235.1"/>
    <property type="molecule type" value="Genomic_DNA"/>
</dbReference>
<accession>B9SVX4</accession>
<reference evidence="2" key="1">
    <citation type="journal article" date="2010" name="Nat. Biotechnol.">
        <title>Draft genome sequence of the oilseed species Ricinus communis.</title>
        <authorList>
            <person name="Chan A.P."/>
            <person name="Crabtree J."/>
            <person name="Zhao Q."/>
            <person name="Lorenzi H."/>
            <person name="Orvis J."/>
            <person name="Puiu D."/>
            <person name="Melake-Berhan A."/>
            <person name="Jones K.M."/>
            <person name="Redman J."/>
            <person name="Chen G."/>
            <person name="Cahoon E.B."/>
            <person name="Gedil M."/>
            <person name="Stanke M."/>
            <person name="Haas B.J."/>
            <person name="Wortman J.R."/>
            <person name="Fraser-Liggett C.M."/>
            <person name="Ravel J."/>
            <person name="Rabinowicz P.D."/>
        </authorList>
    </citation>
    <scope>NUCLEOTIDE SEQUENCE [LARGE SCALE GENOMIC DNA]</scope>
    <source>
        <strain evidence="2">cv. Hale</strain>
    </source>
</reference>